<dbReference type="SUPFAM" id="SSF54184">
    <property type="entry name" value="Penicillin-binding protein 2x (pbp-2x), c-terminal domain"/>
    <property type="match status" value="1"/>
</dbReference>
<feature type="domain" description="PASTA" evidence="2">
    <location>
        <begin position="29"/>
        <end position="93"/>
    </location>
</feature>
<reference evidence="3" key="1">
    <citation type="submission" date="2022-12" db="EMBL/GenBank/DDBJ databases">
        <title>Reference genome sequencing for broad-spectrum identification of bacterial and archaeal isolates by mass spectrometry.</title>
        <authorList>
            <person name="Sekiguchi Y."/>
            <person name="Tourlousse D.M."/>
        </authorList>
    </citation>
    <scope>NUCLEOTIDE SEQUENCE</scope>
    <source>
        <strain evidence="3">TSL-P1</strain>
    </source>
</reference>
<evidence type="ECO:0000259" key="2">
    <source>
        <dbReference type="PROSITE" id="PS51178"/>
    </source>
</evidence>
<dbReference type="GO" id="GO:0004674">
    <property type="term" value="F:protein serine/threonine kinase activity"/>
    <property type="evidence" value="ECO:0007669"/>
    <property type="project" value="UniProtKB-KW"/>
</dbReference>
<dbReference type="CDD" id="cd06577">
    <property type="entry name" value="PASTA_pknB"/>
    <property type="match status" value="2"/>
</dbReference>
<evidence type="ECO:0000313" key="4">
    <source>
        <dbReference type="Proteomes" id="UP001144297"/>
    </source>
</evidence>
<keyword evidence="3" id="KW-0723">Serine/threonine-protein kinase</keyword>
<organism evidence="3 4">
    <name type="scientific">Thermodesulfovibrio yellowstonii</name>
    <dbReference type="NCBI Taxonomy" id="28262"/>
    <lineage>
        <taxon>Bacteria</taxon>
        <taxon>Pseudomonadati</taxon>
        <taxon>Nitrospirota</taxon>
        <taxon>Thermodesulfovibrionia</taxon>
        <taxon>Thermodesulfovibrionales</taxon>
        <taxon>Thermodesulfovibrionaceae</taxon>
        <taxon>Thermodesulfovibrio</taxon>
    </lineage>
</organism>
<dbReference type="EMBL" id="BSDX01000001">
    <property type="protein sequence ID" value="GLI54313.1"/>
    <property type="molecule type" value="Genomic_DNA"/>
</dbReference>
<evidence type="ECO:0000313" key="3">
    <source>
        <dbReference type="EMBL" id="GLI54313.1"/>
    </source>
</evidence>
<keyword evidence="1" id="KW-1133">Transmembrane helix</keyword>
<dbReference type="PROSITE" id="PS51178">
    <property type="entry name" value="PASTA"/>
    <property type="match status" value="2"/>
</dbReference>
<proteinExistence type="predicted"/>
<keyword evidence="1" id="KW-0472">Membrane</keyword>
<gene>
    <name evidence="3" type="ORF">TISLANDTSLP1_20060</name>
</gene>
<keyword evidence="4" id="KW-1185">Reference proteome</keyword>
<accession>A0A9W6GHR9</accession>
<evidence type="ECO:0000256" key="1">
    <source>
        <dbReference type="SAM" id="Phobius"/>
    </source>
</evidence>
<keyword evidence="3" id="KW-0418">Kinase</keyword>
<protein>
    <submittedName>
        <fullName evidence="3">Serine/threonine protein kinase</fullName>
    </submittedName>
</protein>
<dbReference type="Pfam" id="PF03793">
    <property type="entry name" value="PASTA"/>
    <property type="match status" value="2"/>
</dbReference>
<feature type="transmembrane region" description="Helical" evidence="1">
    <location>
        <begin position="6"/>
        <end position="27"/>
    </location>
</feature>
<keyword evidence="3" id="KW-0808">Transferase</keyword>
<dbReference type="Proteomes" id="UP001144297">
    <property type="component" value="Unassembled WGS sequence"/>
</dbReference>
<dbReference type="SMART" id="SM00740">
    <property type="entry name" value="PASTA"/>
    <property type="match status" value="2"/>
</dbReference>
<dbReference type="InterPro" id="IPR005543">
    <property type="entry name" value="PASTA_dom"/>
</dbReference>
<name>A0A9W6GHR9_9BACT</name>
<dbReference type="Gene3D" id="3.30.10.20">
    <property type="match status" value="2"/>
</dbReference>
<dbReference type="AlphaFoldDB" id="A0A9W6GHR9"/>
<sequence>MKKILYITGAIFAGFLAGYLSLTLFVSGGTIEVPDLRGKDIVQANQILKEKGLYIRIDGEEYSDIPTGTVSRQSLPAGTKVKKGREVGVIMSKGLKFTVFPDVRGVSYEEAEKILNEKGIPIEKVIKIHSNKYPDNIVIAQSPEPQQGGKAIKLIVSIGEKEEEK</sequence>
<comment type="caution">
    <text evidence="3">The sequence shown here is derived from an EMBL/GenBank/DDBJ whole genome shotgun (WGS) entry which is preliminary data.</text>
</comment>
<keyword evidence="1" id="KW-0812">Transmembrane</keyword>
<feature type="domain" description="PASTA" evidence="2">
    <location>
        <begin position="94"/>
        <end position="158"/>
    </location>
</feature>